<keyword evidence="5 6" id="KW-0472">Membrane</keyword>
<dbReference type="PANTHER" id="PTHR30177:SF4">
    <property type="entry name" value="OSMOPROTECTANT IMPORT PERMEASE PROTEIN OSMW"/>
    <property type="match status" value="1"/>
</dbReference>
<evidence type="ECO:0000256" key="2">
    <source>
        <dbReference type="ARBA" id="ARBA00022448"/>
    </source>
</evidence>
<sequence>MLQDIATYLLENSQDFTTALSQHLQITFIALGISILVGLLFGIIGTRIAWLRGFLLGVGKIGNTIPSLAVLALALPLLGIGRPPTLLALTFIGTLPILINTLIGIEQVDPDIKESARGMGMKDLQILFQVELPIAVSVIMAGVRTAAVVVVAGATLAGFIGGGGLGDLILRGHALNQDQIMLSGAIPATLLAFYFEETFGRLENWMTPKGLKVGQVTRQTGGLIGLLAAVTVLPLIFGVMLPWETVAGSGGASILTGLHAEYRSIGLPVLLLGLIAALWPRRGESGNAWPITIATFVAALLAFIWLVFGLVTRLPGIDSAGILALLVAVVGLAVITGAELVLSYRKGQTDRDTVQLQQAAS</sequence>
<dbReference type="InterPro" id="IPR000515">
    <property type="entry name" value="MetI-like"/>
</dbReference>
<dbReference type="InterPro" id="IPR051204">
    <property type="entry name" value="ABC_transp_perm/SBD"/>
</dbReference>
<keyword evidence="2 6" id="KW-0813">Transport</keyword>
<dbReference type="GO" id="GO:0005886">
    <property type="term" value="C:plasma membrane"/>
    <property type="evidence" value="ECO:0007669"/>
    <property type="project" value="UniProtKB-SubCell"/>
</dbReference>
<feature type="domain" description="ABC transmembrane type-1" evidence="7">
    <location>
        <begin position="20"/>
        <end position="199"/>
    </location>
</feature>
<feature type="transmembrane region" description="Helical" evidence="6">
    <location>
        <begin position="220"/>
        <end position="242"/>
    </location>
</feature>
<organism evidence="8 9">
    <name type="scientific">Vasconcelosia minhoensis LEGE 07310</name>
    <dbReference type="NCBI Taxonomy" id="915328"/>
    <lineage>
        <taxon>Bacteria</taxon>
        <taxon>Bacillati</taxon>
        <taxon>Cyanobacteriota</taxon>
        <taxon>Cyanophyceae</taxon>
        <taxon>Nodosilineales</taxon>
        <taxon>Cymatolegaceae</taxon>
        <taxon>Vasconcelosia</taxon>
        <taxon>Vasconcelosia minhoensis</taxon>
    </lineage>
</organism>
<reference evidence="8" key="1">
    <citation type="submission" date="2020-10" db="EMBL/GenBank/DDBJ databases">
        <authorList>
            <person name="Castelo-Branco R."/>
            <person name="Eusebio N."/>
            <person name="Adriana R."/>
            <person name="Vieira A."/>
            <person name="Brugerolle De Fraissinette N."/>
            <person name="Rezende De Castro R."/>
            <person name="Schneider M.P."/>
            <person name="Vasconcelos V."/>
            <person name="Leao P.N."/>
        </authorList>
    </citation>
    <scope>NUCLEOTIDE SEQUENCE</scope>
    <source>
        <strain evidence="8">LEGE 07310</strain>
    </source>
</reference>
<comment type="similarity">
    <text evidence="6">Belongs to the binding-protein-dependent transport system permease family.</text>
</comment>
<dbReference type="PROSITE" id="PS50928">
    <property type="entry name" value="ABC_TM1"/>
    <property type="match status" value="1"/>
</dbReference>
<comment type="caution">
    <text evidence="8">The sequence shown here is derived from an EMBL/GenBank/DDBJ whole genome shotgun (WGS) entry which is preliminary data.</text>
</comment>
<dbReference type="RefSeq" id="WP_193905011.1">
    <property type="nucleotide sequence ID" value="NZ_JADEXG010000005.1"/>
</dbReference>
<gene>
    <name evidence="8" type="ORF">IQ241_03400</name>
</gene>
<evidence type="ECO:0000313" key="9">
    <source>
        <dbReference type="Proteomes" id="UP000636505"/>
    </source>
</evidence>
<accession>A0A8J7AB57</accession>
<evidence type="ECO:0000256" key="3">
    <source>
        <dbReference type="ARBA" id="ARBA00022692"/>
    </source>
</evidence>
<feature type="transmembrane region" description="Helical" evidence="6">
    <location>
        <begin position="61"/>
        <end position="80"/>
    </location>
</feature>
<evidence type="ECO:0000256" key="5">
    <source>
        <dbReference type="ARBA" id="ARBA00023136"/>
    </source>
</evidence>
<dbReference type="Pfam" id="PF00528">
    <property type="entry name" value="BPD_transp_1"/>
    <property type="match status" value="1"/>
</dbReference>
<feature type="transmembrane region" description="Helical" evidence="6">
    <location>
        <begin position="320"/>
        <end position="342"/>
    </location>
</feature>
<keyword evidence="4 6" id="KW-1133">Transmembrane helix</keyword>
<feature type="transmembrane region" description="Helical" evidence="6">
    <location>
        <begin position="126"/>
        <end position="159"/>
    </location>
</feature>
<dbReference type="InterPro" id="IPR035906">
    <property type="entry name" value="MetI-like_sf"/>
</dbReference>
<dbReference type="PANTHER" id="PTHR30177">
    <property type="entry name" value="GLYCINE BETAINE/L-PROLINE TRANSPORT SYSTEM PERMEASE PROTEIN PROW"/>
    <property type="match status" value="1"/>
</dbReference>
<feature type="transmembrane region" description="Helical" evidence="6">
    <location>
        <begin position="86"/>
        <end position="105"/>
    </location>
</feature>
<dbReference type="Proteomes" id="UP000636505">
    <property type="component" value="Unassembled WGS sequence"/>
</dbReference>
<name>A0A8J7AB57_9CYAN</name>
<feature type="transmembrane region" description="Helical" evidence="6">
    <location>
        <begin position="26"/>
        <end position="49"/>
    </location>
</feature>
<dbReference type="Gene3D" id="1.10.3720.10">
    <property type="entry name" value="MetI-like"/>
    <property type="match status" value="1"/>
</dbReference>
<dbReference type="GO" id="GO:0031460">
    <property type="term" value="P:glycine betaine transport"/>
    <property type="evidence" value="ECO:0007669"/>
    <property type="project" value="TreeGrafter"/>
</dbReference>
<keyword evidence="3 6" id="KW-0812">Transmembrane</keyword>
<evidence type="ECO:0000259" key="7">
    <source>
        <dbReference type="PROSITE" id="PS50928"/>
    </source>
</evidence>
<evidence type="ECO:0000256" key="4">
    <source>
        <dbReference type="ARBA" id="ARBA00022989"/>
    </source>
</evidence>
<feature type="transmembrane region" description="Helical" evidence="6">
    <location>
        <begin position="179"/>
        <end position="199"/>
    </location>
</feature>
<dbReference type="CDD" id="cd06261">
    <property type="entry name" value="TM_PBP2"/>
    <property type="match status" value="1"/>
</dbReference>
<evidence type="ECO:0000256" key="1">
    <source>
        <dbReference type="ARBA" id="ARBA00004141"/>
    </source>
</evidence>
<keyword evidence="9" id="KW-1185">Reference proteome</keyword>
<dbReference type="GO" id="GO:0055085">
    <property type="term" value="P:transmembrane transport"/>
    <property type="evidence" value="ECO:0007669"/>
    <property type="project" value="InterPro"/>
</dbReference>
<proteinExistence type="inferred from homology"/>
<evidence type="ECO:0000313" key="8">
    <source>
        <dbReference type="EMBL" id="MBE9076349.1"/>
    </source>
</evidence>
<feature type="transmembrane region" description="Helical" evidence="6">
    <location>
        <begin position="291"/>
        <end position="308"/>
    </location>
</feature>
<protein>
    <submittedName>
        <fullName evidence="8">ABC transporter permease subunit</fullName>
    </submittedName>
</protein>
<comment type="subcellular location">
    <subcellularLocation>
        <location evidence="6">Cell membrane</location>
        <topology evidence="6">Multi-pass membrane protein</topology>
    </subcellularLocation>
    <subcellularLocation>
        <location evidence="1">Membrane</location>
        <topology evidence="1">Multi-pass membrane protein</topology>
    </subcellularLocation>
</comment>
<evidence type="ECO:0000256" key="6">
    <source>
        <dbReference type="RuleBase" id="RU363032"/>
    </source>
</evidence>
<dbReference type="AlphaFoldDB" id="A0A8J7AB57"/>
<dbReference type="EMBL" id="JADEXG010000005">
    <property type="protein sequence ID" value="MBE9076349.1"/>
    <property type="molecule type" value="Genomic_DNA"/>
</dbReference>
<feature type="transmembrane region" description="Helical" evidence="6">
    <location>
        <begin position="262"/>
        <end position="279"/>
    </location>
</feature>
<dbReference type="SUPFAM" id="SSF161098">
    <property type="entry name" value="MetI-like"/>
    <property type="match status" value="1"/>
</dbReference>